<dbReference type="InterPro" id="IPR023214">
    <property type="entry name" value="HAD_sf"/>
</dbReference>
<evidence type="ECO:0000256" key="9">
    <source>
        <dbReference type="ARBA" id="ARBA00023299"/>
    </source>
</evidence>
<dbReference type="SFLD" id="SFLDG01136">
    <property type="entry name" value="C1.6:_Phosphoserine_Phosphatas"/>
    <property type="match status" value="1"/>
</dbReference>
<sequence length="210" mass="22230">MTEYLVVFDVDSTLIEDEVIELLADVAGRRAEVAAVTERAMAGELDFAQSLIQRVATLEGLSETVFADVQKRITITTGAKKTIQAIQKAGGKVGAVSGGFNQLLTPLAKELNLDFARANELEVVDGFLTGKVLGKIIDRSAKAEALLEWSTLTGLLKTVAVGDGANDLEMMATAGLGVAFNAKPIVREKADKIIEGKDLSALLDLLGLSL</sequence>
<accession>A0A6J6I2F3</accession>
<dbReference type="Pfam" id="PF12710">
    <property type="entry name" value="HAD"/>
    <property type="match status" value="1"/>
</dbReference>
<comment type="pathway">
    <text evidence="2">Amino-acid biosynthesis; L-serine biosynthesis; L-serine from 3-phospho-D-glycerate: step 3/3.</text>
</comment>
<dbReference type="GO" id="GO:0036424">
    <property type="term" value="F:L-phosphoserine phosphatase activity"/>
    <property type="evidence" value="ECO:0007669"/>
    <property type="project" value="InterPro"/>
</dbReference>
<keyword evidence="8" id="KW-0460">Magnesium</keyword>
<dbReference type="SFLD" id="SFLDF00029">
    <property type="entry name" value="phosphoserine_phosphatase"/>
    <property type="match status" value="1"/>
</dbReference>
<evidence type="ECO:0000256" key="1">
    <source>
        <dbReference type="ARBA" id="ARBA00001946"/>
    </source>
</evidence>
<evidence type="ECO:0000256" key="4">
    <source>
        <dbReference type="ARBA" id="ARBA00012640"/>
    </source>
</evidence>
<dbReference type="PANTHER" id="PTHR43344">
    <property type="entry name" value="PHOSPHOSERINE PHOSPHATASE"/>
    <property type="match status" value="1"/>
</dbReference>
<keyword evidence="5" id="KW-0028">Amino-acid biosynthesis</keyword>
<evidence type="ECO:0000256" key="5">
    <source>
        <dbReference type="ARBA" id="ARBA00022605"/>
    </source>
</evidence>
<dbReference type="GO" id="GO:0000287">
    <property type="term" value="F:magnesium ion binding"/>
    <property type="evidence" value="ECO:0007669"/>
    <property type="project" value="TreeGrafter"/>
</dbReference>
<reference evidence="11" key="1">
    <citation type="submission" date="2020-05" db="EMBL/GenBank/DDBJ databases">
        <authorList>
            <person name="Chiriac C."/>
            <person name="Salcher M."/>
            <person name="Ghai R."/>
            <person name="Kavagutti S V."/>
        </authorList>
    </citation>
    <scope>NUCLEOTIDE SEQUENCE</scope>
</reference>
<comment type="similarity">
    <text evidence="3">Belongs to the HAD-like hydrolase superfamily. SerB family.</text>
</comment>
<evidence type="ECO:0000256" key="10">
    <source>
        <dbReference type="ARBA" id="ARBA00031693"/>
    </source>
</evidence>
<comment type="cofactor">
    <cofactor evidence="1">
        <name>Mg(2+)</name>
        <dbReference type="ChEBI" id="CHEBI:18420"/>
    </cofactor>
</comment>
<dbReference type="InterPro" id="IPR004469">
    <property type="entry name" value="PSP"/>
</dbReference>
<evidence type="ECO:0000256" key="7">
    <source>
        <dbReference type="ARBA" id="ARBA00022801"/>
    </source>
</evidence>
<keyword evidence="7" id="KW-0378">Hydrolase</keyword>
<protein>
    <recommendedName>
        <fullName evidence="4">phosphoserine phosphatase</fullName>
        <ecNumber evidence="4">3.1.3.3</ecNumber>
    </recommendedName>
    <alternativeName>
        <fullName evidence="10">O-phosphoserine phosphohydrolase</fullName>
    </alternativeName>
</protein>
<dbReference type="SUPFAM" id="SSF56784">
    <property type="entry name" value="HAD-like"/>
    <property type="match status" value="1"/>
</dbReference>
<dbReference type="UniPathway" id="UPA00135">
    <property type="reaction ID" value="UER00198"/>
</dbReference>
<dbReference type="NCBIfam" id="TIGR01488">
    <property type="entry name" value="HAD-SF-IB"/>
    <property type="match status" value="1"/>
</dbReference>
<dbReference type="AlphaFoldDB" id="A0A6J6I2F3"/>
<organism evidence="11">
    <name type="scientific">freshwater metagenome</name>
    <dbReference type="NCBI Taxonomy" id="449393"/>
    <lineage>
        <taxon>unclassified sequences</taxon>
        <taxon>metagenomes</taxon>
        <taxon>ecological metagenomes</taxon>
    </lineage>
</organism>
<evidence type="ECO:0000256" key="6">
    <source>
        <dbReference type="ARBA" id="ARBA00022723"/>
    </source>
</evidence>
<evidence type="ECO:0000256" key="3">
    <source>
        <dbReference type="ARBA" id="ARBA00009184"/>
    </source>
</evidence>
<dbReference type="Gene3D" id="3.40.50.1000">
    <property type="entry name" value="HAD superfamily/HAD-like"/>
    <property type="match status" value="1"/>
</dbReference>
<dbReference type="PANTHER" id="PTHR43344:SF2">
    <property type="entry name" value="PHOSPHOSERINE PHOSPHATASE"/>
    <property type="match status" value="1"/>
</dbReference>
<dbReference type="NCBIfam" id="TIGR00338">
    <property type="entry name" value="serB"/>
    <property type="match status" value="1"/>
</dbReference>
<dbReference type="SFLD" id="SFLDS00003">
    <property type="entry name" value="Haloacid_Dehalogenase"/>
    <property type="match status" value="1"/>
</dbReference>
<dbReference type="GO" id="GO:0005737">
    <property type="term" value="C:cytoplasm"/>
    <property type="evidence" value="ECO:0007669"/>
    <property type="project" value="TreeGrafter"/>
</dbReference>
<keyword evidence="9" id="KW-0718">Serine biosynthesis</keyword>
<keyword evidence="6" id="KW-0479">Metal-binding</keyword>
<name>A0A6J6I2F3_9ZZZZ</name>
<dbReference type="GO" id="GO:0006564">
    <property type="term" value="P:L-serine biosynthetic process"/>
    <property type="evidence" value="ECO:0007669"/>
    <property type="project" value="UniProtKB-KW"/>
</dbReference>
<evidence type="ECO:0000313" key="11">
    <source>
        <dbReference type="EMBL" id="CAB4618019.1"/>
    </source>
</evidence>
<dbReference type="SFLD" id="SFLDG01137">
    <property type="entry name" value="C1.6.1:_Phosphoserine_Phosphat"/>
    <property type="match status" value="1"/>
</dbReference>
<dbReference type="EMBL" id="CAEZVD010000017">
    <property type="protein sequence ID" value="CAB4618019.1"/>
    <property type="molecule type" value="Genomic_DNA"/>
</dbReference>
<gene>
    <name evidence="11" type="ORF">UFOPK1909_00339</name>
</gene>
<evidence type="ECO:0000256" key="2">
    <source>
        <dbReference type="ARBA" id="ARBA00005135"/>
    </source>
</evidence>
<dbReference type="EC" id="3.1.3.3" evidence="4"/>
<dbReference type="InterPro" id="IPR036412">
    <property type="entry name" value="HAD-like_sf"/>
</dbReference>
<evidence type="ECO:0000256" key="8">
    <source>
        <dbReference type="ARBA" id="ARBA00022842"/>
    </source>
</evidence>
<proteinExistence type="inferred from homology"/>
<dbReference type="InterPro" id="IPR050582">
    <property type="entry name" value="HAD-like_SerB"/>
</dbReference>